<organism evidence="1 2">
    <name type="scientific">Asticcacaulis machinosus</name>
    <dbReference type="NCBI Taxonomy" id="2984211"/>
    <lineage>
        <taxon>Bacteria</taxon>
        <taxon>Pseudomonadati</taxon>
        <taxon>Pseudomonadota</taxon>
        <taxon>Alphaproteobacteria</taxon>
        <taxon>Caulobacterales</taxon>
        <taxon>Caulobacteraceae</taxon>
        <taxon>Asticcacaulis</taxon>
    </lineage>
</organism>
<keyword evidence="2" id="KW-1185">Reference proteome</keyword>
<evidence type="ECO:0000313" key="2">
    <source>
        <dbReference type="Proteomes" id="UP001218579"/>
    </source>
</evidence>
<evidence type="ECO:0000313" key="1">
    <source>
        <dbReference type="EMBL" id="MDC7675378.1"/>
    </source>
</evidence>
<gene>
    <name evidence="1" type="ORF">PQU98_04505</name>
</gene>
<accession>A0ABT5HGS0</accession>
<sequence>MSLLPPNSSPLERAVEAATDRTPPIPLRAIWDADTCPLHVLPWLAWALSIDNWSADWPEAAKRDRVRIAIALQRKKGTAQSVHDVVRAVGAQVAIREWFEMVPKGTPHTFELALNVTDASGAPASAEYIEHVINEVRRTKPVRSHFEFVQGLVAQNSIGIVPAARVATFARLSLTAA</sequence>
<dbReference type="EMBL" id="JAQQKV010000001">
    <property type="protein sequence ID" value="MDC7675378.1"/>
    <property type="molecule type" value="Genomic_DNA"/>
</dbReference>
<dbReference type="Pfam" id="PF09684">
    <property type="entry name" value="Tail_P2_I"/>
    <property type="match status" value="1"/>
</dbReference>
<proteinExistence type="predicted"/>
<dbReference type="Proteomes" id="UP001218579">
    <property type="component" value="Unassembled WGS sequence"/>
</dbReference>
<dbReference type="InterPro" id="IPR006521">
    <property type="entry name" value="Tail_protein_I"/>
</dbReference>
<protein>
    <submittedName>
        <fullName evidence="1">Phage tail protein I</fullName>
    </submittedName>
</protein>
<reference evidence="1 2" key="1">
    <citation type="submission" date="2023-01" db="EMBL/GenBank/DDBJ databases">
        <title>Novel species of the genus Asticcacaulis isolated from rivers.</title>
        <authorList>
            <person name="Lu H."/>
        </authorList>
    </citation>
    <scope>NUCLEOTIDE SEQUENCE [LARGE SCALE GENOMIC DNA]</scope>
    <source>
        <strain evidence="1 2">LKC15W</strain>
    </source>
</reference>
<name>A0ABT5HGS0_9CAUL</name>
<comment type="caution">
    <text evidence="1">The sequence shown here is derived from an EMBL/GenBank/DDBJ whole genome shotgun (WGS) entry which is preliminary data.</text>
</comment>
<dbReference type="NCBIfam" id="TIGR01634">
    <property type="entry name" value="tail_P2_I"/>
    <property type="match status" value="1"/>
</dbReference>
<dbReference type="RefSeq" id="WP_272743685.1">
    <property type="nucleotide sequence ID" value="NZ_JAQQKV010000001.1"/>
</dbReference>